<feature type="transmembrane region" description="Helical" evidence="1">
    <location>
        <begin position="54"/>
        <end position="76"/>
    </location>
</feature>
<sequence>MGRSGAAGWSGPAAAGGGHGAQRALLPWRVLGALLLLAMGGIHLYLVFHGFSGLVGTLFVLNAIGSLVLAVAMLVVPGRLLGLTSGLSALFMAGTLLALVLALTVGFLGVREQLGNQLVPTTLVVESVGTIVLALTAARASRLRHRG</sequence>
<evidence type="ECO:0000256" key="1">
    <source>
        <dbReference type="SAM" id="Phobius"/>
    </source>
</evidence>
<evidence type="ECO:0000313" key="2">
    <source>
        <dbReference type="EMBL" id="MFC5993507.1"/>
    </source>
</evidence>
<dbReference type="Proteomes" id="UP001596302">
    <property type="component" value="Unassembled WGS sequence"/>
</dbReference>
<dbReference type="EMBL" id="JBHSQW010000009">
    <property type="protein sequence ID" value="MFC5993507.1"/>
    <property type="molecule type" value="Genomic_DNA"/>
</dbReference>
<keyword evidence="1" id="KW-0812">Transmembrane</keyword>
<protein>
    <submittedName>
        <fullName evidence="2">Uncharacterized protein</fullName>
    </submittedName>
</protein>
<reference evidence="3" key="1">
    <citation type="journal article" date="2019" name="Int. J. Syst. Evol. Microbiol.">
        <title>The Global Catalogue of Microorganisms (GCM) 10K type strain sequencing project: providing services to taxonomists for standard genome sequencing and annotation.</title>
        <authorList>
            <consortium name="The Broad Institute Genomics Platform"/>
            <consortium name="The Broad Institute Genome Sequencing Center for Infectious Disease"/>
            <person name="Wu L."/>
            <person name="Ma J."/>
        </authorList>
    </citation>
    <scope>NUCLEOTIDE SEQUENCE [LARGE SCALE GENOMIC DNA]</scope>
    <source>
        <strain evidence="3">CCM 8391</strain>
    </source>
</reference>
<evidence type="ECO:0000313" key="3">
    <source>
        <dbReference type="Proteomes" id="UP001596302"/>
    </source>
</evidence>
<keyword evidence="1" id="KW-1133">Transmembrane helix</keyword>
<feature type="transmembrane region" description="Helical" evidence="1">
    <location>
        <begin position="88"/>
        <end position="111"/>
    </location>
</feature>
<dbReference type="RefSeq" id="WP_379583136.1">
    <property type="nucleotide sequence ID" value="NZ_JBHSQW010000009.1"/>
</dbReference>
<keyword evidence="1" id="KW-0472">Membrane</keyword>
<feature type="transmembrane region" description="Helical" evidence="1">
    <location>
        <begin position="30"/>
        <end position="48"/>
    </location>
</feature>
<name>A0ABW1IYV9_9PSEU</name>
<proteinExistence type="predicted"/>
<accession>A0ABW1IYV9</accession>
<gene>
    <name evidence="2" type="ORF">ACFQE5_04665</name>
</gene>
<organism evidence="2 3">
    <name type="scientific">Pseudonocardia hispaniensis</name>
    <dbReference type="NCBI Taxonomy" id="904933"/>
    <lineage>
        <taxon>Bacteria</taxon>
        <taxon>Bacillati</taxon>
        <taxon>Actinomycetota</taxon>
        <taxon>Actinomycetes</taxon>
        <taxon>Pseudonocardiales</taxon>
        <taxon>Pseudonocardiaceae</taxon>
        <taxon>Pseudonocardia</taxon>
    </lineage>
</organism>
<keyword evidence="3" id="KW-1185">Reference proteome</keyword>
<comment type="caution">
    <text evidence="2">The sequence shown here is derived from an EMBL/GenBank/DDBJ whole genome shotgun (WGS) entry which is preliminary data.</text>
</comment>